<dbReference type="Pfam" id="PF00271">
    <property type="entry name" value="Helicase_C"/>
    <property type="match status" value="1"/>
</dbReference>
<dbReference type="GO" id="GO:0005524">
    <property type="term" value="F:ATP binding"/>
    <property type="evidence" value="ECO:0007669"/>
    <property type="project" value="UniProtKB-KW"/>
</dbReference>
<dbReference type="GO" id="GO:0004386">
    <property type="term" value="F:helicase activity"/>
    <property type="evidence" value="ECO:0007669"/>
    <property type="project" value="UniProtKB-KW"/>
</dbReference>
<gene>
    <name evidence="11" type="ORF">DM02DRAFT_658076</name>
</gene>
<keyword evidence="6" id="KW-0479">Metal-binding</keyword>
<dbReference type="SMART" id="SM00490">
    <property type="entry name" value="HELICc"/>
    <property type="match status" value="1"/>
</dbReference>
<comment type="similarity">
    <text evidence="1">Belongs to the SNF2/RAD54 helicase family.</text>
</comment>
<dbReference type="EMBL" id="KZ805431">
    <property type="protein sequence ID" value="PVH97664.1"/>
    <property type="molecule type" value="Genomic_DNA"/>
</dbReference>
<dbReference type="Gene3D" id="3.40.50.300">
    <property type="entry name" value="P-loop containing nucleotide triphosphate hydrolases"/>
    <property type="match status" value="2"/>
</dbReference>
<dbReference type="GO" id="GO:0005634">
    <property type="term" value="C:nucleus"/>
    <property type="evidence" value="ECO:0007669"/>
    <property type="project" value="TreeGrafter"/>
</dbReference>
<evidence type="ECO:0000313" key="12">
    <source>
        <dbReference type="Proteomes" id="UP000244855"/>
    </source>
</evidence>
<dbReference type="STRING" id="97972.A0A2V1DKK4"/>
<evidence type="ECO:0000256" key="3">
    <source>
        <dbReference type="ARBA" id="ARBA00022801"/>
    </source>
</evidence>
<dbReference type="PANTHER" id="PTHR45626">
    <property type="entry name" value="TRANSCRIPTION TERMINATION FACTOR 2-RELATED"/>
    <property type="match status" value="1"/>
</dbReference>
<feature type="region of interest" description="Disordered" evidence="7">
    <location>
        <begin position="402"/>
        <end position="431"/>
    </location>
</feature>
<dbReference type="InterPro" id="IPR001841">
    <property type="entry name" value="Znf_RING"/>
</dbReference>
<feature type="domain" description="Helicase C-terminal" evidence="10">
    <location>
        <begin position="859"/>
        <end position="1017"/>
    </location>
</feature>
<feature type="region of interest" description="Disordered" evidence="7">
    <location>
        <begin position="98"/>
        <end position="136"/>
    </location>
</feature>
<proteinExistence type="inferred from homology"/>
<dbReference type="CDD" id="cd18008">
    <property type="entry name" value="DEXDc_SHPRH-like"/>
    <property type="match status" value="1"/>
</dbReference>
<keyword evidence="6" id="KW-0862">Zinc</keyword>
<feature type="compositionally biased region" description="Basic and acidic residues" evidence="7">
    <location>
        <begin position="402"/>
        <end position="423"/>
    </location>
</feature>
<feature type="domain" description="Helicase ATP-binding" evidence="9">
    <location>
        <begin position="302"/>
        <end position="498"/>
    </location>
</feature>
<dbReference type="InterPro" id="IPR013083">
    <property type="entry name" value="Znf_RING/FYVE/PHD"/>
</dbReference>
<dbReference type="InterPro" id="IPR038718">
    <property type="entry name" value="SNF2-like_sf"/>
</dbReference>
<organism evidence="11 12">
    <name type="scientific">Periconia macrospinosa</name>
    <dbReference type="NCBI Taxonomy" id="97972"/>
    <lineage>
        <taxon>Eukaryota</taxon>
        <taxon>Fungi</taxon>
        <taxon>Dikarya</taxon>
        <taxon>Ascomycota</taxon>
        <taxon>Pezizomycotina</taxon>
        <taxon>Dothideomycetes</taxon>
        <taxon>Pleosporomycetidae</taxon>
        <taxon>Pleosporales</taxon>
        <taxon>Massarineae</taxon>
        <taxon>Periconiaceae</taxon>
        <taxon>Periconia</taxon>
    </lineage>
</organism>
<keyword evidence="12" id="KW-1185">Reference proteome</keyword>
<dbReference type="GO" id="GO:0008094">
    <property type="term" value="F:ATP-dependent activity, acting on DNA"/>
    <property type="evidence" value="ECO:0007669"/>
    <property type="project" value="TreeGrafter"/>
</dbReference>
<evidence type="ECO:0000256" key="4">
    <source>
        <dbReference type="ARBA" id="ARBA00022806"/>
    </source>
</evidence>
<feature type="compositionally biased region" description="Basic residues" evidence="7">
    <location>
        <begin position="806"/>
        <end position="822"/>
    </location>
</feature>
<feature type="domain" description="RING-type" evidence="8">
    <location>
        <begin position="660"/>
        <end position="710"/>
    </location>
</feature>
<feature type="region of interest" description="Disordered" evidence="7">
    <location>
        <begin position="736"/>
        <end position="822"/>
    </location>
</feature>
<feature type="compositionally biased region" description="Acidic residues" evidence="7">
    <location>
        <begin position="739"/>
        <end position="765"/>
    </location>
</feature>
<dbReference type="PROSITE" id="PS50089">
    <property type="entry name" value="ZF_RING_2"/>
    <property type="match status" value="1"/>
</dbReference>
<dbReference type="CDD" id="cd16449">
    <property type="entry name" value="RING-HC"/>
    <property type="match status" value="1"/>
</dbReference>
<dbReference type="GO" id="GO:0000724">
    <property type="term" value="P:double-strand break repair via homologous recombination"/>
    <property type="evidence" value="ECO:0007669"/>
    <property type="project" value="TreeGrafter"/>
</dbReference>
<keyword evidence="2" id="KW-0547">Nucleotide-binding</keyword>
<evidence type="ECO:0000259" key="9">
    <source>
        <dbReference type="PROSITE" id="PS51192"/>
    </source>
</evidence>
<keyword evidence="6" id="KW-0863">Zinc-finger</keyword>
<dbReference type="OrthoDB" id="423559at2759"/>
<evidence type="ECO:0000256" key="1">
    <source>
        <dbReference type="ARBA" id="ARBA00007025"/>
    </source>
</evidence>
<evidence type="ECO:0000256" key="7">
    <source>
        <dbReference type="SAM" id="MobiDB-lite"/>
    </source>
</evidence>
<dbReference type="Pfam" id="PF00176">
    <property type="entry name" value="SNF2-rel_dom"/>
    <property type="match status" value="1"/>
</dbReference>
<dbReference type="Gene3D" id="3.30.40.10">
    <property type="entry name" value="Zinc/RING finger domain, C3HC4 (zinc finger)"/>
    <property type="match status" value="1"/>
</dbReference>
<dbReference type="SUPFAM" id="SSF57850">
    <property type="entry name" value="RING/U-box"/>
    <property type="match status" value="1"/>
</dbReference>
<dbReference type="Gene3D" id="3.40.50.10810">
    <property type="entry name" value="Tandem AAA-ATPase domain"/>
    <property type="match status" value="1"/>
</dbReference>
<dbReference type="PROSITE" id="PS51194">
    <property type="entry name" value="HELICASE_CTER"/>
    <property type="match status" value="1"/>
</dbReference>
<dbReference type="CDD" id="cd18793">
    <property type="entry name" value="SF2_C_SNF"/>
    <property type="match status" value="1"/>
</dbReference>
<feature type="compositionally biased region" description="Pro residues" evidence="7">
    <location>
        <begin position="101"/>
        <end position="114"/>
    </location>
</feature>
<dbReference type="AlphaFoldDB" id="A0A2V1DKK4"/>
<keyword evidence="5" id="KW-0067">ATP-binding</keyword>
<accession>A0A2V1DKK4</accession>
<dbReference type="SUPFAM" id="SSF52540">
    <property type="entry name" value="P-loop containing nucleoside triphosphate hydrolases"/>
    <property type="match status" value="2"/>
</dbReference>
<dbReference type="Proteomes" id="UP000244855">
    <property type="component" value="Unassembled WGS sequence"/>
</dbReference>
<dbReference type="SMART" id="SM00184">
    <property type="entry name" value="RING"/>
    <property type="match status" value="1"/>
</dbReference>
<feature type="region of interest" description="Disordered" evidence="7">
    <location>
        <begin position="62"/>
        <end position="81"/>
    </location>
</feature>
<keyword evidence="3" id="KW-0378">Hydrolase</keyword>
<evidence type="ECO:0000259" key="10">
    <source>
        <dbReference type="PROSITE" id="PS51194"/>
    </source>
</evidence>
<dbReference type="InterPro" id="IPR050628">
    <property type="entry name" value="SNF2_RAD54_helicase_TF"/>
</dbReference>
<feature type="compositionally biased region" description="Polar residues" evidence="7">
    <location>
        <begin position="787"/>
        <end position="796"/>
    </location>
</feature>
<evidence type="ECO:0000259" key="8">
    <source>
        <dbReference type="PROSITE" id="PS50089"/>
    </source>
</evidence>
<dbReference type="SMART" id="SM00487">
    <property type="entry name" value="DEXDc"/>
    <property type="match status" value="1"/>
</dbReference>
<dbReference type="InterPro" id="IPR049730">
    <property type="entry name" value="SNF2/RAD54-like_C"/>
</dbReference>
<dbReference type="InterPro" id="IPR014001">
    <property type="entry name" value="Helicase_ATP-bd"/>
</dbReference>
<reference evidence="11 12" key="1">
    <citation type="journal article" date="2018" name="Sci. Rep.">
        <title>Comparative genomics provides insights into the lifestyle and reveals functional heterogeneity of dark septate endophytic fungi.</title>
        <authorList>
            <person name="Knapp D.G."/>
            <person name="Nemeth J.B."/>
            <person name="Barry K."/>
            <person name="Hainaut M."/>
            <person name="Henrissat B."/>
            <person name="Johnson J."/>
            <person name="Kuo A."/>
            <person name="Lim J.H.P."/>
            <person name="Lipzen A."/>
            <person name="Nolan M."/>
            <person name="Ohm R.A."/>
            <person name="Tamas L."/>
            <person name="Grigoriev I.V."/>
            <person name="Spatafora J.W."/>
            <person name="Nagy L.G."/>
            <person name="Kovacs G.M."/>
        </authorList>
    </citation>
    <scope>NUCLEOTIDE SEQUENCE [LARGE SCALE GENOMIC DNA]</scope>
    <source>
        <strain evidence="11 12">DSE2036</strain>
    </source>
</reference>
<evidence type="ECO:0008006" key="13">
    <source>
        <dbReference type="Google" id="ProtNLM"/>
    </source>
</evidence>
<evidence type="ECO:0000313" key="11">
    <source>
        <dbReference type="EMBL" id="PVH97664.1"/>
    </source>
</evidence>
<keyword evidence="4" id="KW-0347">Helicase</keyword>
<evidence type="ECO:0000256" key="5">
    <source>
        <dbReference type="ARBA" id="ARBA00022840"/>
    </source>
</evidence>
<dbReference type="GO" id="GO:0016787">
    <property type="term" value="F:hydrolase activity"/>
    <property type="evidence" value="ECO:0007669"/>
    <property type="project" value="UniProtKB-KW"/>
</dbReference>
<protein>
    <recommendedName>
        <fullName evidence="13">SWI/SNF family DNA-dependent ATPase Ris1</fullName>
    </recommendedName>
</protein>
<dbReference type="PANTHER" id="PTHR45626:SF16">
    <property type="entry name" value="ATP-DEPENDENT HELICASE ULS1"/>
    <property type="match status" value="1"/>
</dbReference>
<dbReference type="PROSITE" id="PS51192">
    <property type="entry name" value="HELICASE_ATP_BIND_1"/>
    <property type="match status" value="1"/>
</dbReference>
<dbReference type="GO" id="GO:0008270">
    <property type="term" value="F:zinc ion binding"/>
    <property type="evidence" value="ECO:0007669"/>
    <property type="project" value="UniProtKB-KW"/>
</dbReference>
<dbReference type="InterPro" id="IPR000330">
    <property type="entry name" value="SNF2_N"/>
</dbReference>
<sequence>MDDDLYTPPSPTHLSRDDLQDEIALLNGMIRSLDPKDPLYDHYGAYYQRHVNDFEAQLSRCPTTTTAPSYPPSGSSSANINSSVNSYKRELDPHAVAYPLPSLPVRPPQPPQPLQPQISRSQPQRYLPPSNFVDLTSDDQNSIDPFAELDNVDLSNMEQHFPPNFNQPYMNTEEVAQYLLDPSYPNILPMPPAAPLPQPQQQHEGLQNWGNGRPVPLLDQGRTVEMANMLSVGDPWDNLGHDSDDYHGGFFPTHNEPEAVQDLIENIRFDQEVRPEQRQPTPMQMKSTLMEHQKIALTWLLMMERSNSKGGILADEMGLGKTVQAIALILANPSTDPLCKTTLIVAPVALMRQWEKEIERHVKPHHRLKVHIFHGQGNKISWEQLRMFDVVLTTYGTLASQFKEKEKREESENAQREGQEAPNKRRRVGAAPKHSIIGRECMWYRIILDEAQCIKNRQTVTSKAASDLQSRYRLAMTGTPMMNSVDELFSLVRFLKIPPYHVWNKFNTDISLPLKKKQNWTRDNAMQRVQALLKSIMLRRCKNTLVDGKEICQIPPKQTLVQEVKFSQEELSLYKAVETQSRLEFNKYLEKGTVNNNYANILVMLLRLRQICCHPHLVKDLAVQASTENISKDELMARAETLSADVVNRLRVSSKEGFECPICYETEVNPTIFVPCGHTCCGECFQKLIDPARAIREGVESNKAKCPECREILSSEKITDFIHFCRVHFSEMLESFDLPPEDDDTESDSDSEDDSDDPSDEDAGDEVDKNGNLKDFVVDSEDDDSTYNDSKLSSDGNESEEVSRPAKNHSKNKGKGKAKAKPKVTLAQLKKESLRNRTAKKKYLKRLRKQFQSSAKIDKTMELLSEIKANDPKEKTLIFSQFTSLLDLLEVPLQAKKVNYQRYDGSMSMNDRAEAVNLFMDNAEETVFLISLKAGNAGLNLNKASQVIILDPFWNPFVEDQAIDRAHRMPQKREVKVHRILVPETVEDRICALQDKKRDLINTAMDEGVGKQLTRLTVGELQYLFGLGRR</sequence>
<dbReference type="InterPro" id="IPR001650">
    <property type="entry name" value="Helicase_C-like"/>
</dbReference>
<evidence type="ECO:0000256" key="6">
    <source>
        <dbReference type="PROSITE-ProRule" id="PRU00175"/>
    </source>
</evidence>
<dbReference type="InterPro" id="IPR027417">
    <property type="entry name" value="P-loop_NTPase"/>
</dbReference>
<name>A0A2V1DKK4_9PLEO</name>
<dbReference type="GO" id="GO:0005737">
    <property type="term" value="C:cytoplasm"/>
    <property type="evidence" value="ECO:0007669"/>
    <property type="project" value="TreeGrafter"/>
</dbReference>
<dbReference type="Pfam" id="PF13920">
    <property type="entry name" value="zf-C3HC4_3"/>
    <property type="match status" value="1"/>
</dbReference>
<evidence type="ECO:0000256" key="2">
    <source>
        <dbReference type="ARBA" id="ARBA00022741"/>
    </source>
</evidence>
<feature type="compositionally biased region" description="Low complexity" evidence="7">
    <location>
        <begin position="115"/>
        <end position="125"/>
    </location>
</feature>